<dbReference type="EMBL" id="BLQM01000024">
    <property type="protein sequence ID" value="GMH51915.1"/>
    <property type="molecule type" value="Genomic_DNA"/>
</dbReference>
<accession>A0A9W6ZKG7</accession>
<evidence type="ECO:0000313" key="3">
    <source>
        <dbReference type="Proteomes" id="UP001162640"/>
    </source>
</evidence>
<gene>
    <name evidence="2" type="ORF">TL16_g01114</name>
</gene>
<reference evidence="3" key="1">
    <citation type="journal article" date="2023" name="Commun. Biol.">
        <title>Genome analysis of Parmales, the sister group of diatoms, reveals the evolutionary specialization of diatoms from phago-mixotrophs to photoautotrophs.</title>
        <authorList>
            <person name="Ban H."/>
            <person name="Sato S."/>
            <person name="Yoshikawa S."/>
            <person name="Yamada K."/>
            <person name="Nakamura Y."/>
            <person name="Ichinomiya M."/>
            <person name="Sato N."/>
            <person name="Blanc-Mathieu R."/>
            <person name="Endo H."/>
            <person name="Kuwata A."/>
            <person name="Ogata H."/>
        </authorList>
    </citation>
    <scope>NUCLEOTIDE SEQUENCE [LARGE SCALE GENOMIC DNA]</scope>
</reference>
<dbReference type="Proteomes" id="UP001162640">
    <property type="component" value="Unassembled WGS sequence"/>
</dbReference>
<feature type="non-terminal residue" evidence="2">
    <location>
        <position position="1"/>
    </location>
</feature>
<proteinExistence type="predicted"/>
<sequence>MEFVPGVGLAPSNPTTQPPAPPQQSTSFGSLSTAAASYTPGQQQYTAAASQQQQQQYAAPAAYAASAQQQQQVPQSTLVSRNGQQFRVPSGLANQYAPAEQAQYDAVVSGIRGGEG</sequence>
<dbReference type="AlphaFoldDB" id="A0A9W6ZKG7"/>
<name>A0A9W6ZKG7_9STRA</name>
<evidence type="ECO:0000313" key="2">
    <source>
        <dbReference type="EMBL" id="GMH51915.1"/>
    </source>
</evidence>
<protein>
    <submittedName>
        <fullName evidence="2">Uncharacterized protein</fullName>
    </submittedName>
</protein>
<organism evidence="2 3">
    <name type="scientific">Triparma laevis f. inornata</name>
    <dbReference type="NCBI Taxonomy" id="1714386"/>
    <lineage>
        <taxon>Eukaryota</taxon>
        <taxon>Sar</taxon>
        <taxon>Stramenopiles</taxon>
        <taxon>Ochrophyta</taxon>
        <taxon>Bolidophyceae</taxon>
        <taxon>Parmales</taxon>
        <taxon>Triparmaceae</taxon>
        <taxon>Triparma</taxon>
    </lineage>
</organism>
<comment type="caution">
    <text evidence="2">The sequence shown here is derived from an EMBL/GenBank/DDBJ whole genome shotgun (WGS) entry which is preliminary data.</text>
</comment>
<evidence type="ECO:0000256" key="1">
    <source>
        <dbReference type="SAM" id="MobiDB-lite"/>
    </source>
</evidence>
<feature type="region of interest" description="Disordered" evidence="1">
    <location>
        <begin position="1"/>
        <end position="34"/>
    </location>
</feature>